<proteinExistence type="predicted"/>
<feature type="domain" description="Enoyl reductase (ER)" evidence="3">
    <location>
        <begin position="10"/>
        <end position="325"/>
    </location>
</feature>
<evidence type="ECO:0000256" key="1">
    <source>
        <dbReference type="ARBA" id="ARBA00022857"/>
    </source>
</evidence>
<dbReference type="InterPro" id="IPR013149">
    <property type="entry name" value="ADH-like_C"/>
</dbReference>
<dbReference type="InterPro" id="IPR013154">
    <property type="entry name" value="ADH-like_N"/>
</dbReference>
<dbReference type="Proteomes" id="UP001500936">
    <property type="component" value="Unassembled WGS sequence"/>
</dbReference>
<dbReference type="SUPFAM" id="SSF50129">
    <property type="entry name" value="GroES-like"/>
    <property type="match status" value="1"/>
</dbReference>
<dbReference type="SUPFAM" id="SSF51735">
    <property type="entry name" value="NAD(P)-binding Rossmann-fold domains"/>
    <property type="match status" value="1"/>
</dbReference>
<evidence type="ECO:0000256" key="2">
    <source>
        <dbReference type="ARBA" id="ARBA00023002"/>
    </source>
</evidence>
<dbReference type="EMBL" id="BAABHB010000005">
    <property type="protein sequence ID" value="GAA4408583.1"/>
    <property type="molecule type" value="Genomic_DNA"/>
</dbReference>
<comment type="caution">
    <text evidence="4">The sequence shown here is derived from an EMBL/GenBank/DDBJ whole genome shotgun (WGS) entry which is preliminary data.</text>
</comment>
<dbReference type="PANTHER" id="PTHR48106">
    <property type="entry name" value="QUINONE OXIDOREDUCTASE PIG3-RELATED"/>
    <property type="match status" value="1"/>
</dbReference>
<reference evidence="5" key="1">
    <citation type="journal article" date="2019" name="Int. J. Syst. Evol. Microbiol.">
        <title>The Global Catalogue of Microorganisms (GCM) 10K type strain sequencing project: providing services to taxonomists for standard genome sequencing and annotation.</title>
        <authorList>
            <consortium name="The Broad Institute Genomics Platform"/>
            <consortium name="The Broad Institute Genome Sequencing Center for Infectious Disease"/>
            <person name="Wu L."/>
            <person name="Ma J."/>
        </authorList>
    </citation>
    <scope>NUCLEOTIDE SEQUENCE [LARGE SCALE GENOMIC DNA]</scope>
    <source>
        <strain evidence="5">JCM 17925</strain>
    </source>
</reference>
<dbReference type="Gene3D" id="3.40.50.720">
    <property type="entry name" value="NAD(P)-binding Rossmann-like Domain"/>
    <property type="match status" value="1"/>
</dbReference>
<keyword evidence="1" id="KW-0521">NADP</keyword>
<organism evidence="4 5">
    <name type="scientific">Nibrella viscosa</name>
    <dbReference type="NCBI Taxonomy" id="1084524"/>
    <lineage>
        <taxon>Bacteria</taxon>
        <taxon>Pseudomonadati</taxon>
        <taxon>Bacteroidota</taxon>
        <taxon>Cytophagia</taxon>
        <taxon>Cytophagales</taxon>
        <taxon>Spirosomataceae</taxon>
        <taxon>Nibrella</taxon>
    </lineage>
</organism>
<gene>
    <name evidence="4" type="ORF">GCM10023187_30700</name>
</gene>
<sequence length="327" mass="35071">MMNVVVFDPSTDNFQLQQVSVPQPGAHDVLVRVEACGLNPVDAKINRRKKSLPNNGAGWIMGLDVSGYVEAVGPEVQGWQVGDRVLYHGNLQRPHGGFAEYALHKAATLIPHPHVDAATAAATPCAGWTAWRALVDKLRITSDDSIFIAGGAGGVGSFALQVAKHFGLFPIITTCSPENEEYVRKLGATHVIDYHEGHVAEQVLAITEGRGVSKGLDAVGPDNDIDVANALRFEGEMVALVGLVRPDKYKNSFGRGLGFHQFSLGSAHQAGERGEALLRQVGETFSKLIEEGTIRVPVTKVVSMEEVGQLLVGMRIQGGRGKIVMKI</sequence>
<keyword evidence="2" id="KW-0560">Oxidoreductase</keyword>
<dbReference type="InterPro" id="IPR036291">
    <property type="entry name" value="NAD(P)-bd_dom_sf"/>
</dbReference>
<name>A0ABP8KJE7_9BACT</name>
<accession>A0ABP8KJE7</accession>
<dbReference type="SMART" id="SM00829">
    <property type="entry name" value="PKS_ER"/>
    <property type="match status" value="1"/>
</dbReference>
<evidence type="ECO:0000259" key="3">
    <source>
        <dbReference type="SMART" id="SM00829"/>
    </source>
</evidence>
<evidence type="ECO:0000313" key="5">
    <source>
        <dbReference type="Proteomes" id="UP001500936"/>
    </source>
</evidence>
<dbReference type="Gene3D" id="3.90.180.10">
    <property type="entry name" value="Medium-chain alcohol dehydrogenases, catalytic domain"/>
    <property type="match status" value="1"/>
</dbReference>
<keyword evidence="5" id="KW-1185">Reference proteome</keyword>
<protein>
    <submittedName>
        <fullName evidence="4">Zinc-binding dehydrogenase</fullName>
    </submittedName>
</protein>
<dbReference type="InterPro" id="IPR011032">
    <property type="entry name" value="GroES-like_sf"/>
</dbReference>
<dbReference type="InterPro" id="IPR020843">
    <property type="entry name" value="ER"/>
</dbReference>
<evidence type="ECO:0000313" key="4">
    <source>
        <dbReference type="EMBL" id="GAA4408583.1"/>
    </source>
</evidence>
<dbReference type="Pfam" id="PF08240">
    <property type="entry name" value="ADH_N"/>
    <property type="match status" value="1"/>
</dbReference>
<dbReference type="RefSeq" id="WP_345268655.1">
    <property type="nucleotide sequence ID" value="NZ_BAABHB010000005.1"/>
</dbReference>
<dbReference type="Pfam" id="PF00107">
    <property type="entry name" value="ADH_zinc_N"/>
    <property type="match status" value="1"/>
</dbReference>